<dbReference type="EMBL" id="JAHLFV010000169">
    <property type="protein sequence ID" value="MBU3850331.1"/>
    <property type="molecule type" value="Genomic_DNA"/>
</dbReference>
<name>A0A9E2L469_9SPIR</name>
<reference evidence="1" key="2">
    <citation type="submission" date="2021-04" db="EMBL/GenBank/DDBJ databases">
        <authorList>
            <person name="Gilroy R."/>
        </authorList>
    </citation>
    <scope>NUCLEOTIDE SEQUENCE</scope>
    <source>
        <strain evidence="1">Gambia15-2214</strain>
    </source>
</reference>
<evidence type="ECO:0000313" key="1">
    <source>
        <dbReference type="EMBL" id="MBU3850331.1"/>
    </source>
</evidence>
<organism evidence="1 2">
    <name type="scientific">Candidatus Treponema excrementipullorum</name>
    <dbReference type="NCBI Taxonomy" id="2838768"/>
    <lineage>
        <taxon>Bacteria</taxon>
        <taxon>Pseudomonadati</taxon>
        <taxon>Spirochaetota</taxon>
        <taxon>Spirochaetia</taxon>
        <taxon>Spirochaetales</taxon>
        <taxon>Treponemataceae</taxon>
        <taxon>Treponema</taxon>
    </lineage>
</organism>
<sequence length="58" mass="6361">MSKSHRGKGILELVAHGRGVCARCKKEGIKVLYEQEIDGQKAKICKYCKAAIKNGKSV</sequence>
<accession>A0A9E2L469</accession>
<reference evidence="1" key="1">
    <citation type="journal article" date="2021" name="PeerJ">
        <title>Extensive microbial diversity within the chicken gut microbiome revealed by metagenomics and culture.</title>
        <authorList>
            <person name="Gilroy R."/>
            <person name="Ravi A."/>
            <person name="Getino M."/>
            <person name="Pursley I."/>
            <person name="Horton D.L."/>
            <person name="Alikhan N.F."/>
            <person name="Baker D."/>
            <person name="Gharbi K."/>
            <person name="Hall N."/>
            <person name="Watson M."/>
            <person name="Adriaenssens E.M."/>
            <person name="Foster-Nyarko E."/>
            <person name="Jarju S."/>
            <person name="Secka A."/>
            <person name="Antonio M."/>
            <person name="Oren A."/>
            <person name="Chaudhuri R.R."/>
            <person name="La Ragione R."/>
            <person name="Hildebrand F."/>
            <person name="Pallen M.J."/>
        </authorList>
    </citation>
    <scope>NUCLEOTIDE SEQUENCE</scope>
    <source>
        <strain evidence="1">Gambia15-2214</strain>
    </source>
</reference>
<evidence type="ECO:0000313" key="2">
    <source>
        <dbReference type="Proteomes" id="UP000823914"/>
    </source>
</evidence>
<dbReference type="Proteomes" id="UP000823914">
    <property type="component" value="Unassembled WGS sequence"/>
</dbReference>
<gene>
    <name evidence="1" type="ORF">IAA16_07185</name>
</gene>
<comment type="caution">
    <text evidence="1">The sequence shown here is derived from an EMBL/GenBank/DDBJ whole genome shotgun (WGS) entry which is preliminary data.</text>
</comment>
<proteinExistence type="predicted"/>
<dbReference type="AlphaFoldDB" id="A0A9E2L469"/>
<protein>
    <submittedName>
        <fullName evidence="1">Uncharacterized protein</fullName>
    </submittedName>
</protein>